<feature type="domain" description="Sulfotransferase" evidence="7">
    <location>
        <begin position="44"/>
        <end position="287"/>
    </location>
</feature>
<name>A0ABD0XCZ8_UMBPY</name>
<evidence type="ECO:0000256" key="3">
    <source>
        <dbReference type="ARBA" id="ARBA00022490"/>
    </source>
</evidence>
<sequence>MAQQEFKFLGDKLFTYKGMVFTFNDIYDLSTEHIDSLKDFEVKDSDVFVVTFPKSGTIWTQRIMTLIFEDDFPEEANLTTFVRMPWFEYMEKGKNYDDRPSPRLFCSHLKPQLMPKGLLKGRAKVVYVTRNPKDILVSYFHFSKYMKRIERLDHYDEMLGKFFSGWMVGGCWFDHIKEWYQNREKYNIIFLSYEDMIKDLRSVVVRLAEFVGKNLSDAAIDSIVEQTTFNNMKKDDKANYEFLDENVVDKSKGSFLRKGTIGDWKNWLTVAQCERFDQVYQERMKDLPLNFIWDIRELQG</sequence>
<keyword evidence="3" id="KW-0963">Cytoplasm</keyword>
<comment type="similarity">
    <text evidence="2 6">Belongs to the sulfotransferase 1 family.</text>
</comment>
<protein>
    <recommendedName>
        <fullName evidence="6">Sulfotransferase</fullName>
        <ecNumber evidence="6">2.8.2.-</ecNumber>
    </recommendedName>
</protein>
<proteinExistence type="inferred from homology"/>
<dbReference type="Gene3D" id="3.40.50.300">
    <property type="entry name" value="P-loop containing nucleotide triphosphate hydrolases"/>
    <property type="match status" value="1"/>
</dbReference>
<accession>A0ABD0XCZ8</accession>
<evidence type="ECO:0000313" key="8">
    <source>
        <dbReference type="EMBL" id="KAL1005677.1"/>
    </source>
</evidence>
<evidence type="ECO:0000259" key="7">
    <source>
        <dbReference type="Pfam" id="PF00685"/>
    </source>
</evidence>
<evidence type="ECO:0000256" key="1">
    <source>
        <dbReference type="ARBA" id="ARBA00004496"/>
    </source>
</evidence>
<dbReference type="EC" id="2.8.2.-" evidence="6"/>
<organism evidence="8 9">
    <name type="scientific">Umbra pygmaea</name>
    <name type="common">Eastern mudminnow</name>
    <dbReference type="NCBI Taxonomy" id="75934"/>
    <lineage>
        <taxon>Eukaryota</taxon>
        <taxon>Metazoa</taxon>
        <taxon>Chordata</taxon>
        <taxon>Craniata</taxon>
        <taxon>Vertebrata</taxon>
        <taxon>Euteleostomi</taxon>
        <taxon>Actinopterygii</taxon>
        <taxon>Neopterygii</taxon>
        <taxon>Teleostei</taxon>
        <taxon>Protacanthopterygii</taxon>
        <taxon>Esociformes</taxon>
        <taxon>Umbridae</taxon>
        <taxon>Umbra</taxon>
    </lineage>
</organism>
<evidence type="ECO:0000256" key="2">
    <source>
        <dbReference type="ARBA" id="ARBA00005771"/>
    </source>
</evidence>
<dbReference type="Pfam" id="PF00685">
    <property type="entry name" value="Sulfotransfer_1"/>
    <property type="match status" value="1"/>
</dbReference>
<keyword evidence="5" id="KW-0128">Catecholamine metabolism</keyword>
<comment type="caution">
    <text evidence="8">The sequence shown here is derived from an EMBL/GenBank/DDBJ whole genome shotgun (WGS) entry which is preliminary data.</text>
</comment>
<dbReference type="AlphaFoldDB" id="A0ABD0XCZ8"/>
<keyword evidence="9" id="KW-1185">Reference proteome</keyword>
<evidence type="ECO:0000256" key="6">
    <source>
        <dbReference type="RuleBase" id="RU361155"/>
    </source>
</evidence>
<dbReference type="InterPro" id="IPR027417">
    <property type="entry name" value="P-loop_NTPase"/>
</dbReference>
<dbReference type="FunFam" id="3.40.50.300:FF:000433">
    <property type="entry name" value="Estrogen sulfotransferase"/>
    <property type="match status" value="1"/>
</dbReference>
<dbReference type="GO" id="GO:0005737">
    <property type="term" value="C:cytoplasm"/>
    <property type="evidence" value="ECO:0007669"/>
    <property type="project" value="UniProtKB-SubCell"/>
</dbReference>
<dbReference type="EMBL" id="JAGEUA010000002">
    <property type="protein sequence ID" value="KAL1005677.1"/>
    <property type="molecule type" value="Genomic_DNA"/>
</dbReference>
<evidence type="ECO:0000313" key="9">
    <source>
        <dbReference type="Proteomes" id="UP001557470"/>
    </source>
</evidence>
<comment type="subcellular location">
    <subcellularLocation>
        <location evidence="1">Cytoplasm</location>
    </subcellularLocation>
</comment>
<evidence type="ECO:0000256" key="4">
    <source>
        <dbReference type="ARBA" id="ARBA00022679"/>
    </source>
</evidence>
<evidence type="ECO:0000256" key="5">
    <source>
        <dbReference type="ARBA" id="ARBA00022939"/>
    </source>
</evidence>
<dbReference type="GO" id="GO:0006805">
    <property type="term" value="P:xenobiotic metabolic process"/>
    <property type="evidence" value="ECO:0007669"/>
    <property type="project" value="UniProtKB-ARBA"/>
</dbReference>
<dbReference type="Proteomes" id="UP001557470">
    <property type="component" value="Unassembled WGS sequence"/>
</dbReference>
<dbReference type="GO" id="GO:0016740">
    <property type="term" value="F:transferase activity"/>
    <property type="evidence" value="ECO:0007669"/>
    <property type="project" value="UniProtKB-KW"/>
</dbReference>
<dbReference type="PANTHER" id="PTHR11783">
    <property type="entry name" value="SULFOTRANSFERASE SULT"/>
    <property type="match status" value="1"/>
</dbReference>
<dbReference type="SUPFAM" id="SSF52540">
    <property type="entry name" value="P-loop containing nucleoside triphosphate hydrolases"/>
    <property type="match status" value="1"/>
</dbReference>
<gene>
    <name evidence="8" type="ORF">UPYG_G00062180</name>
</gene>
<keyword evidence="4 6" id="KW-0808">Transferase</keyword>
<dbReference type="GO" id="GO:0006584">
    <property type="term" value="P:catecholamine metabolic process"/>
    <property type="evidence" value="ECO:0007669"/>
    <property type="project" value="UniProtKB-KW"/>
</dbReference>
<dbReference type="InterPro" id="IPR000863">
    <property type="entry name" value="Sulfotransferase_dom"/>
</dbReference>
<reference evidence="8 9" key="1">
    <citation type="submission" date="2024-06" db="EMBL/GenBank/DDBJ databases">
        <authorList>
            <person name="Pan Q."/>
            <person name="Wen M."/>
            <person name="Jouanno E."/>
            <person name="Zahm M."/>
            <person name="Klopp C."/>
            <person name="Cabau C."/>
            <person name="Louis A."/>
            <person name="Berthelot C."/>
            <person name="Parey E."/>
            <person name="Roest Crollius H."/>
            <person name="Montfort J."/>
            <person name="Robinson-Rechavi M."/>
            <person name="Bouchez O."/>
            <person name="Lampietro C."/>
            <person name="Lopez Roques C."/>
            <person name="Donnadieu C."/>
            <person name="Postlethwait J."/>
            <person name="Bobe J."/>
            <person name="Verreycken H."/>
            <person name="Guiguen Y."/>
        </authorList>
    </citation>
    <scope>NUCLEOTIDE SEQUENCE [LARGE SCALE GENOMIC DNA]</scope>
    <source>
        <strain evidence="8">Up_M1</strain>
        <tissue evidence="8">Testis</tissue>
    </source>
</reference>